<dbReference type="InterPro" id="IPR050456">
    <property type="entry name" value="DeoC/FbaB_aldolase"/>
</dbReference>
<organism evidence="2 3">
    <name type="scientific">Candidatus Dojkabacteria bacterium</name>
    <dbReference type="NCBI Taxonomy" id="2099670"/>
    <lineage>
        <taxon>Bacteria</taxon>
        <taxon>Candidatus Dojkabacteria</taxon>
    </lineage>
</organism>
<sequence length="249" mass="27215">MNTEKLSRNGKIMMLAYDQGLEHGPTDFDDRNYNPGFILDIAKEGNYTCVAMQFGIASKFWTQEEYRHIPLVAKLNGKTRLGPKALSVANATVDEAVSIGASAVGFTIYLGSEYEAEMFREFSHIRKAAHSAGIPVFAWMYPFITPPSSNDDELDAEIVAYAARAGAELGADVVKIKYPRQPEALPWIIKNAVGTKAILSGGDKVSDEEFIDKIRGFMEAGGAGLAVGRNAWQSEQPLELASKITEAIF</sequence>
<dbReference type="GO" id="GO:0004332">
    <property type="term" value="F:fructose-bisphosphate aldolase activity"/>
    <property type="evidence" value="ECO:0007669"/>
    <property type="project" value="InterPro"/>
</dbReference>
<dbReference type="PANTHER" id="PTHR47916:SF1">
    <property type="entry name" value="3-HYDROXY-5-PHOSPHONOOXYPENTANE-2,4-DIONE THIOLASE"/>
    <property type="match status" value="1"/>
</dbReference>
<dbReference type="InterPro" id="IPR041720">
    <property type="entry name" value="FbaB-like"/>
</dbReference>
<evidence type="ECO:0000313" key="2">
    <source>
        <dbReference type="EMBL" id="MCA9379403.1"/>
    </source>
</evidence>
<dbReference type="SUPFAM" id="SSF51569">
    <property type="entry name" value="Aldolase"/>
    <property type="match status" value="1"/>
</dbReference>
<feature type="active site" description="Schiff-base intermediate with dihydroxyacetone-P" evidence="1">
    <location>
        <position position="175"/>
    </location>
</feature>
<dbReference type="CDD" id="cd00958">
    <property type="entry name" value="DhnA"/>
    <property type="match status" value="1"/>
</dbReference>
<name>A0A955I9X9_9BACT</name>
<dbReference type="AlphaFoldDB" id="A0A955I9X9"/>
<dbReference type="PANTHER" id="PTHR47916">
    <property type="entry name" value="FRUCTOSE-BISPHOSPHATE ALDOLASE CLASS 1"/>
    <property type="match status" value="1"/>
</dbReference>
<dbReference type="InterPro" id="IPR002915">
    <property type="entry name" value="DeoC/FbaB/LacD_aldolase"/>
</dbReference>
<dbReference type="Pfam" id="PF01791">
    <property type="entry name" value="DeoC"/>
    <property type="match status" value="1"/>
</dbReference>
<dbReference type="Gene3D" id="3.20.20.70">
    <property type="entry name" value="Aldolase class I"/>
    <property type="match status" value="1"/>
</dbReference>
<dbReference type="SMART" id="SM01133">
    <property type="entry name" value="DeoC"/>
    <property type="match status" value="1"/>
</dbReference>
<proteinExistence type="predicted"/>
<evidence type="ECO:0000256" key="1">
    <source>
        <dbReference type="PIRSR" id="PIRSR038992-1"/>
    </source>
</evidence>
<comment type="caution">
    <text evidence="2">The sequence shown here is derived from an EMBL/GenBank/DDBJ whole genome shotgun (WGS) entry which is preliminary data.</text>
</comment>
<protein>
    <submittedName>
        <fullName evidence="2">Aldolase</fullName>
    </submittedName>
</protein>
<reference evidence="2" key="2">
    <citation type="journal article" date="2021" name="Microbiome">
        <title>Successional dynamics and alternative stable states in a saline activated sludge microbial community over 9 years.</title>
        <authorList>
            <person name="Wang Y."/>
            <person name="Ye J."/>
            <person name="Ju F."/>
            <person name="Liu L."/>
            <person name="Boyd J.A."/>
            <person name="Deng Y."/>
            <person name="Parks D.H."/>
            <person name="Jiang X."/>
            <person name="Yin X."/>
            <person name="Woodcroft B.J."/>
            <person name="Tyson G.W."/>
            <person name="Hugenholtz P."/>
            <person name="Polz M.F."/>
            <person name="Zhang T."/>
        </authorList>
    </citation>
    <scope>NUCLEOTIDE SEQUENCE</scope>
    <source>
        <strain evidence="2">HKST-UBA12</strain>
    </source>
</reference>
<dbReference type="PIRSF" id="PIRSF038992">
    <property type="entry name" value="Aldolase_Ia"/>
    <property type="match status" value="1"/>
</dbReference>
<evidence type="ECO:0000313" key="3">
    <source>
        <dbReference type="Proteomes" id="UP000760819"/>
    </source>
</evidence>
<accession>A0A955I9X9</accession>
<dbReference type="InterPro" id="IPR013785">
    <property type="entry name" value="Aldolase_TIM"/>
</dbReference>
<feature type="active site" description="Proton donor" evidence="1">
    <location>
        <position position="141"/>
    </location>
</feature>
<dbReference type="Proteomes" id="UP000760819">
    <property type="component" value="Unassembled WGS sequence"/>
</dbReference>
<dbReference type="EMBL" id="JAGQLI010000171">
    <property type="protein sequence ID" value="MCA9379403.1"/>
    <property type="molecule type" value="Genomic_DNA"/>
</dbReference>
<reference evidence="2" key="1">
    <citation type="submission" date="2020-04" db="EMBL/GenBank/DDBJ databases">
        <authorList>
            <person name="Zhang T."/>
        </authorList>
    </citation>
    <scope>NUCLEOTIDE SEQUENCE</scope>
    <source>
        <strain evidence="2">HKST-UBA12</strain>
    </source>
</reference>
<gene>
    <name evidence="2" type="ORF">KC640_03160</name>
</gene>